<protein>
    <recommendedName>
        <fullName evidence="4">Chromo domain-containing protein</fullName>
    </recommendedName>
</protein>
<keyword evidence="3" id="KW-1185">Reference proteome</keyword>
<evidence type="ECO:0000313" key="3">
    <source>
        <dbReference type="Proteomes" id="UP001151760"/>
    </source>
</evidence>
<evidence type="ECO:0000256" key="1">
    <source>
        <dbReference type="SAM" id="MobiDB-lite"/>
    </source>
</evidence>
<name>A0ABQ4WD32_9ASTR</name>
<organism evidence="2 3">
    <name type="scientific">Tanacetum coccineum</name>
    <dbReference type="NCBI Taxonomy" id="301880"/>
    <lineage>
        <taxon>Eukaryota</taxon>
        <taxon>Viridiplantae</taxon>
        <taxon>Streptophyta</taxon>
        <taxon>Embryophyta</taxon>
        <taxon>Tracheophyta</taxon>
        <taxon>Spermatophyta</taxon>
        <taxon>Magnoliopsida</taxon>
        <taxon>eudicotyledons</taxon>
        <taxon>Gunneridae</taxon>
        <taxon>Pentapetalae</taxon>
        <taxon>asterids</taxon>
        <taxon>campanulids</taxon>
        <taxon>Asterales</taxon>
        <taxon>Asteraceae</taxon>
        <taxon>Asteroideae</taxon>
        <taxon>Anthemideae</taxon>
        <taxon>Anthemidinae</taxon>
        <taxon>Tanacetum</taxon>
    </lineage>
</organism>
<reference evidence="2" key="1">
    <citation type="journal article" date="2022" name="Int. J. Mol. Sci.">
        <title>Draft Genome of Tanacetum Coccineum: Genomic Comparison of Closely Related Tanacetum-Family Plants.</title>
        <authorList>
            <person name="Yamashiro T."/>
            <person name="Shiraishi A."/>
            <person name="Nakayama K."/>
            <person name="Satake H."/>
        </authorList>
    </citation>
    <scope>NUCLEOTIDE SEQUENCE</scope>
</reference>
<evidence type="ECO:0000313" key="2">
    <source>
        <dbReference type="EMBL" id="GJS50766.1"/>
    </source>
</evidence>
<dbReference type="Proteomes" id="UP001151760">
    <property type="component" value="Unassembled WGS sequence"/>
</dbReference>
<feature type="region of interest" description="Disordered" evidence="1">
    <location>
        <begin position="198"/>
        <end position="224"/>
    </location>
</feature>
<evidence type="ECO:0008006" key="4">
    <source>
        <dbReference type="Google" id="ProtNLM"/>
    </source>
</evidence>
<reference evidence="2" key="2">
    <citation type="submission" date="2022-01" db="EMBL/GenBank/DDBJ databases">
        <authorList>
            <person name="Yamashiro T."/>
            <person name="Shiraishi A."/>
            <person name="Satake H."/>
            <person name="Nakayama K."/>
        </authorList>
    </citation>
    <scope>NUCLEOTIDE SEQUENCE</scope>
</reference>
<dbReference type="EMBL" id="BQNB010008539">
    <property type="protein sequence ID" value="GJS50766.1"/>
    <property type="molecule type" value="Genomic_DNA"/>
</dbReference>
<gene>
    <name evidence="2" type="ORF">Tco_0624128</name>
</gene>
<accession>A0ABQ4WD32</accession>
<sequence>MTRMDERKDSFLLGAGERSVYTKMTFGLKKRRAPYQKAGRLDLPKQIGERNLEAIRGIDMVIKVRKKRLCGEREDEYFRVRWVLREIDDKETWTLLYDGAASSKDQSLVLFLQACYRLMKEGDKWMTPIVKYSGGRHSNHQDSNEALSSACQDRPLYNGVRSPIQKGEFIEEEHRLNHGPTARERREERRRYGEALIQVKDGQVETKESLGTQVEGPVQSDVTVGSERLLTSCSNGGQDGPSKSWNA</sequence>
<comment type="caution">
    <text evidence="2">The sequence shown here is derived from an EMBL/GenBank/DDBJ whole genome shotgun (WGS) entry which is preliminary data.</text>
</comment>
<proteinExistence type="predicted"/>